<comment type="caution">
    <text evidence="1">The sequence shown here is derived from an EMBL/GenBank/DDBJ whole genome shotgun (WGS) entry which is preliminary data.</text>
</comment>
<protein>
    <submittedName>
        <fullName evidence="1">Uncharacterized protein</fullName>
    </submittedName>
</protein>
<dbReference type="AlphaFoldDB" id="A0A7M3DWL8"/>
<dbReference type="EMBL" id="SIOP01000001">
    <property type="protein sequence ID" value="TAY52970.1"/>
    <property type="molecule type" value="Genomic_DNA"/>
</dbReference>
<dbReference type="Proteomes" id="UP000292974">
    <property type="component" value="Unassembled WGS sequence"/>
</dbReference>
<accession>A0A7M3DWL8</accession>
<gene>
    <name evidence="1" type="ORF">ELH90_15700</name>
</gene>
<reference evidence="1 2" key="1">
    <citation type="submission" date="2019-02" db="EMBL/GenBank/DDBJ databases">
        <title>The genomic architecture of introgression among sibling species of bacteria.</title>
        <authorList>
            <person name="Cavassim M.I.A."/>
            <person name="Moeskjaer S."/>
            <person name="Moslemi C."/>
            <person name="Fields B."/>
            <person name="Bachmann A."/>
            <person name="Vilhjalmsson B."/>
            <person name="Schierup M.H."/>
            <person name="Young J.P.W."/>
            <person name="Andersen S.U."/>
        </authorList>
    </citation>
    <scope>NUCLEOTIDE SEQUENCE [LARGE SCALE GENOMIC DNA]</scope>
    <source>
        <strain evidence="1 2">SM135B</strain>
    </source>
</reference>
<sequence length="168" mass="18205">MCAVGANHAYATSPSEALELLKSKDQLEGIKDRGAAAFVALARGIDAVQIARICSNGRREENDRIAEEGTELWKVNPSLNTCCWAFAGSYMGTGVTSAVKPYMELSLPEPAPKKMSDFRSAAAAYVAEKLLNLPLDQLKDSIETLESQGVSEPLRICGAAIDWENRNR</sequence>
<proteinExistence type="predicted"/>
<organism evidence="1 2">
    <name type="scientific">Rhizobium leguminosarum</name>
    <dbReference type="NCBI Taxonomy" id="384"/>
    <lineage>
        <taxon>Bacteria</taxon>
        <taxon>Pseudomonadati</taxon>
        <taxon>Pseudomonadota</taxon>
        <taxon>Alphaproteobacteria</taxon>
        <taxon>Hyphomicrobiales</taxon>
        <taxon>Rhizobiaceae</taxon>
        <taxon>Rhizobium/Agrobacterium group</taxon>
        <taxon>Rhizobium</taxon>
    </lineage>
</organism>
<evidence type="ECO:0000313" key="2">
    <source>
        <dbReference type="Proteomes" id="UP000292974"/>
    </source>
</evidence>
<evidence type="ECO:0000313" key="1">
    <source>
        <dbReference type="EMBL" id="TAY52970.1"/>
    </source>
</evidence>
<name>A0A7M3DWL8_RHILE</name>